<feature type="transmembrane region" description="Helical" evidence="7">
    <location>
        <begin position="136"/>
        <end position="156"/>
    </location>
</feature>
<keyword evidence="4 7" id="KW-1133">Transmembrane helix</keyword>
<dbReference type="OrthoDB" id="6612291at2759"/>
<dbReference type="STRING" id="28573.A0A0U1LL39"/>
<feature type="region of interest" description="Disordered" evidence="6">
    <location>
        <begin position="541"/>
        <end position="571"/>
    </location>
</feature>
<evidence type="ECO:0000259" key="8">
    <source>
        <dbReference type="PROSITE" id="PS50850"/>
    </source>
</evidence>
<feature type="domain" description="Major facilitator superfamily (MFS) profile" evidence="8">
    <location>
        <begin position="34"/>
        <end position="515"/>
    </location>
</feature>
<dbReference type="GO" id="GO:0016020">
    <property type="term" value="C:membrane"/>
    <property type="evidence" value="ECO:0007669"/>
    <property type="project" value="UniProtKB-SubCell"/>
</dbReference>
<name>A0A0U1LL39_TALIS</name>
<evidence type="ECO:0000256" key="4">
    <source>
        <dbReference type="ARBA" id="ARBA00022989"/>
    </source>
</evidence>
<evidence type="ECO:0000313" key="9">
    <source>
        <dbReference type="EMBL" id="CRG83718.1"/>
    </source>
</evidence>
<dbReference type="InterPro" id="IPR020846">
    <property type="entry name" value="MFS_dom"/>
</dbReference>
<comment type="subcellular location">
    <subcellularLocation>
        <location evidence="1">Membrane</location>
        <topology evidence="1">Multi-pass membrane protein</topology>
    </subcellularLocation>
</comment>
<dbReference type="PROSITE" id="PS50850">
    <property type="entry name" value="MFS"/>
    <property type="match status" value="1"/>
</dbReference>
<feature type="transmembrane region" description="Helical" evidence="7">
    <location>
        <begin position="31"/>
        <end position="58"/>
    </location>
</feature>
<accession>A0A0U1LL39</accession>
<feature type="transmembrane region" description="Helical" evidence="7">
    <location>
        <begin position="393"/>
        <end position="411"/>
    </location>
</feature>
<evidence type="ECO:0000256" key="7">
    <source>
        <dbReference type="SAM" id="Phobius"/>
    </source>
</evidence>
<feature type="transmembrane region" description="Helical" evidence="7">
    <location>
        <begin position="200"/>
        <end position="224"/>
    </location>
</feature>
<reference evidence="9 10" key="1">
    <citation type="submission" date="2015-04" db="EMBL/GenBank/DDBJ databases">
        <authorList>
            <person name="Syromyatnikov M.Y."/>
            <person name="Popov V.N."/>
        </authorList>
    </citation>
    <scope>NUCLEOTIDE SEQUENCE [LARGE SCALE GENOMIC DNA]</scope>
    <source>
        <strain evidence="9">WF-38-12</strain>
    </source>
</reference>
<comment type="similarity">
    <text evidence="2">Belongs to the major facilitator superfamily. Sugar transporter (TC 2.A.1.1) family.</text>
</comment>
<dbReference type="PANTHER" id="PTHR48022:SF15">
    <property type="entry name" value="ALPHA-GLUCOSIDE TRANSPORTER, PUTATIVE (AFU_ORTHOLOGUE AFUA_5G00500)-RELATED"/>
    <property type="match status" value="1"/>
</dbReference>
<organism evidence="9 10">
    <name type="scientific">Talaromyces islandicus</name>
    <name type="common">Penicillium islandicum</name>
    <dbReference type="NCBI Taxonomy" id="28573"/>
    <lineage>
        <taxon>Eukaryota</taxon>
        <taxon>Fungi</taxon>
        <taxon>Dikarya</taxon>
        <taxon>Ascomycota</taxon>
        <taxon>Pezizomycotina</taxon>
        <taxon>Eurotiomycetes</taxon>
        <taxon>Eurotiomycetidae</taxon>
        <taxon>Eurotiales</taxon>
        <taxon>Trichocomaceae</taxon>
        <taxon>Talaromyces</taxon>
        <taxon>Talaromyces sect. Islandici</taxon>
    </lineage>
</organism>
<feature type="compositionally biased region" description="Basic and acidic residues" evidence="6">
    <location>
        <begin position="550"/>
        <end position="571"/>
    </location>
</feature>
<dbReference type="EMBL" id="CVMT01000001">
    <property type="protein sequence ID" value="CRG83718.1"/>
    <property type="molecule type" value="Genomic_DNA"/>
</dbReference>
<dbReference type="Pfam" id="PF00083">
    <property type="entry name" value="Sugar_tr"/>
    <property type="match status" value="2"/>
</dbReference>
<feature type="transmembrane region" description="Helical" evidence="7">
    <location>
        <begin position="458"/>
        <end position="481"/>
    </location>
</feature>
<feature type="transmembrane region" description="Helical" evidence="7">
    <location>
        <begin position="493"/>
        <end position="511"/>
    </location>
</feature>
<dbReference type="Proteomes" id="UP000054383">
    <property type="component" value="Unassembled WGS sequence"/>
</dbReference>
<dbReference type="InterPro" id="IPR050360">
    <property type="entry name" value="MFS_Sugar_Transporters"/>
</dbReference>
<dbReference type="OMA" id="WAIIYQL"/>
<evidence type="ECO:0000256" key="1">
    <source>
        <dbReference type="ARBA" id="ARBA00004141"/>
    </source>
</evidence>
<evidence type="ECO:0000256" key="6">
    <source>
        <dbReference type="SAM" id="MobiDB-lite"/>
    </source>
</evidence>
<dbReference type="GO" id="GO:0005351">
    <property type="term" value="F:carbohydrate:proton symporter activity"/>
    <property type="evidence" value="ECO:0007669"/>
    <property type="project" value="TreeGrafter"/>
</dbReference>
<evidence type="ECO:0000256" key="5">
    <source>
        <dbReference type="ARBA" id="ARBA00023136"/>
    </source>
</evidence>
<evidence type="ECO:0000256" key="3">
    <source>
        <dbReference type="ARBA" id="ARBA00022692"/>
    </source>
</evidence>
<gene>
    <name evidence="9" type="ORF">PISL3812_01073</name>
</gene>
<feature type="transmembrane region" description="Helical" evidence="7">
    <location>
        <begin position="362"/>
        <end position="381"/>
    </location>
</feature>
<evidence type="ECO:0000256" key="2">
    <source>
        <dbReference type="ARBA" id="ARBA00010992"/>
    </source>
</evidence>
<keyword evidence="3 7" id="KW-0812">Transmembrane</keyword>
<dbReference type="InterPro" id="IPR036259">
    <property type="entry name" value="MFS_trans_sf"/>
</dbReference>
<dbReference type="PANTHER" id="PTHR48022">
    <property type="entry name" value="PLASTIDIC GLUCOSE TRANSPORTER 4"/>
    <property type="match status" value="1"/>
</dbReference>
<sequence length="571" mass="63283">MESTTETRIDGQATTYAQRPLWSMLMSQRQFCLWCIWISSGVVMQGFDTVAGGQLAGLPEFQRQFGYQQRDGSYLIPAHYLSAFNSIAPACEIVSTFIFAPLLERFGRKPGILAASLISTAGVILQQLATNWRVHLAGRGVNGIAIGMMFTISPLWIGETCRPELRGFFLCFFNTSIVFGQFAIAVVARGSGQLTGKWQWWLPVVAMYFFPGKGHIPLLFCFNYIHSLTKCFPPAYSSAILISGWLFFPESPHWLVRQGNIAEAQKSLWTAYGFKNDTFYAAEIHRMQSENVRSISIQGSLAESSYKFLGIDVSTVAECFNRTNLKRTLTSVFAASGQQMIGATFVIGNATYFLELIGVKDYFDASIVLYVVMLLSSMLAFPLSEVVGRRTMIVIPQFFLCFSLLLIGILGCIPNQNNTSWGIVVLIYIWAIIYQLSIGAVGFVLASEIATARLRSTTQGLVTITNALWGLIMQFTVPYMINPDSGHLGGKTGFIFLGTGLIAAIGGWYLYPETKGISFEKMDELYASKTAPRHFRRAVTTQERVAPHTSKVEEGFEHAEAKTPRGDGGRI</sequence>
<dbReference type="SUPFAM" id="SSF103473">
    <property type="entry name" value="MFS general substrate transporter"/>
    <property type="match status" value="1"/>
</dbReference>
<proteinExistence type="inferred from homology"/>
<feature type="transmembrane region" description="Helical" evidence="7">
    <location>
        <begin position="168"/>
        <end position="188"/>
    </location>
</feature>
<keyword evidence="5 7" id="KW-0472">Membrane</keyword>
<feature type="transmembrane region" description="Helical" evidence="7">
    <location>
        <begin position="423"/>
        <end position="446"/>
    </location>
</feature>
<dbReference type="InterPro" id="IPR005828">
    <property type="entry name" value="MFS_sugar_transport-like"/>
</dbReference>
<keyword evidence="10" id="KW-1185">Reference proteome</keyword>
<dbReference type="AlphaFoldDB" id="A0A0U1LL39"/>
<protein>
    <submittedName>
        <fullName evidence="9">Quinate permease</fullName>
    </submittedName>
</protein>
<feature type="transmembrane region" description="Helical" evidence="7">
    <location>
        <begin position="78"/>
        <end position="100"/>
    </location>
</feature>
<feature type="transmembrane region" description="Helical" evidence="7">
    <location>
        <begin position="112"/>
        <end position="130"/>
    </location>
</feature>
<evidence type="ECO:0000313" key="10">
    <source>
        <dbReference type="Proteomes" id="UP000054383"/>
    </source>
</evidence>
<dbReference type="Gene3D" id="1.20.1250.20">
    <property type="entry name" value="MFS general substrate transporter like domains"/>
    <property type="match status" value="1"/>
</dbReference>